<dbReference type="RefSeq" id="WP_139035499.1">
    <property type="nucleotide sequence ID" value="NZ_VDDA01000003.1"/>
</dbReference>
<dbReference type="OrthoDB" id="7591823at2"/>
<evidence type="ECO:0000313" key="2">
    <source>
        <dbReference type="Proteomes" id="UP000305267"/>
    </source>
</evidence>
<reference evidence="1 2" key="1">
    <citation type="submission" date="2019-06" db="EMBL/GenBank/DDBJ databases">
        <title>Genome of Methylobacterium sp. 17Sr1-39.</title>
        <authorList>
            <person name="Seo T."/>
        </authorList>
    </citation>
    <scope>NUCLEOTIDE SEQUENCE [LARGE SCALE GENOMIC DNA]</scope>
    <source>
        <strain evidence="1 2">17Sr1-39</strain>
    </source>
</reference>
<protein>
    <submittedName>
        <fullName evidence="1">Uncharacterized protein</fullName>
    </submittedName>
</protein>
<organism evidence="1 2">
    <name type="scientific">Methylobacterium terricola</name>
    <dbReference type="NCBI Taxonomy" id="2583531"/>
    <lineage>
        <taxon>Bacteria</taxon>
        <taxon>Pseudomonadati</taxon>
        <taxon>Pseudomonadota</taxon>
        <taxon>Alphaproteobacteria</taxon>
        <taxon>Hyphomicrobiales</taxon>
        <taxon>Methylobacteriaceae</taxon>
        <taxon>Methylobacterium</taxon>
    </lineage>
</organism>
<accession>A0A5C4LJF5</accession>
<gene>
    <name evidence="1" type="ORF">FF100_09695</name>
</gene>
<dbReference type="AlphaFoldDB" id="A0A5C4LJF5"/>
<sequence>MIEFRSVGIGARTCRMAVGRRDGMARFPTLTEPARFANERYGACAQVSSRFTDPDLRLGPE</sequence>
<keyword evidence="2" id="KW-1185">Reference proteome</keyword>
<comment type="caution">
    <text evidence="1">The sequence shown here is derived from an EMBL/GenBank/DDBJ whole genome shotgun (WGS) entry which is preliminary data.</text>
</comment>
<evidence type="ECO:0000313" key="1">
    <source>
        <dbReference type="EMBL" id="TNC14423.1"/>
    </source>
</evidence>
<dbReference type="Proteomes" id="UP000305267">
    <property type="component" value="Unassembled WGS sequence"/>
</dbReference>
<proteinExistence type="predicted"/>
<name>A0A5C4LJF5_9HYPH</name>
<dbReference type="EMBL" id="VDDA01000003">
    <property type="protein sequence ID" value="TNC14423.1"/>
    <property type="molecule type" value="Genomic_DNA"/>
</dbReference>